<dbReference type="RefSeq" id="WP_140010528.1">
    <property type="nucleotide sequence ID" value="NZ_JBHMDG010000004.1"/>
</dbReference>
<protein>
    <recommendedName>
        <fullName evidence="4">Peptidase inhibitor family I36</fullName>
    </recommendedName>
</protein>
<proteinExistence type="predicted"/>
<dbReference type="InterPro" id="IPR006311">
    <property type="entry name" value="TAT_signal"/>
</dbReference>
<sequence>MSTHTTPNRRRIAGAAAAVVVAGLGAVAGGAAPASAGSCTGEWCGGLSNASNSARSIGYTLQWRTSSNPTIDGYVAKGQTKGGRGSGYDIDGMYIPSGCVGSPTYGGSIAYTPGWWKIADASTFAITLYC</sequence>
<evidence type="ECO:0000313" key="2">
    <source>
        <dbReference type="EMBL" id="MFB9312212.1"/>
    </source>
</evidence>
<evidence type="ECO:0000256" key="1">
    <source>
        <dbReference type="SAM" id="SignalP"/>
    </source>
</evidence>
<feature type="chain" id="PRO_5045140169" description="Peptidase inhibitor family I36" evidence="1">
    <location>
        <begin position="37"/>
        <end position="130"/>
    </location>
</feature>
<dbReference type="EMBL" id="JBHMDG010000004">
    <property type="protein sequence ID" value="MFB9312212.1"/>
    <property type="molecule type" value="Genomic_DNA"/>
</dbReference>
<reference evidence="2 3" key="1">
    <citation type="submission" date="2024-09" db="EMBL/GenBank/DDBJ databases">
        <authorList>
            <person name="Sun Q."/>
            <person name="Mori K."/>
        </authorList>
    </citation>
    <scope>NUCLEOTIDE SEQUENCE [LARGE SCALE GENOMIC DNA]</scope>
    <source>
        <strain evidence="2 3">JCM 9626</strain>
    </source>
</reference>
<gene>
    <name evidence="2" type="ORF">ACFFRI_04065</name>
</gene>
<accession>A0ABV5K783</accession>
<dbReference type="Proteomes" id="UP001589750">
    <property type="component" value="Unassembled WGS sequence"/>
</dbReference>
<organism evidence="2 3">
    <name type="scientific">Nocardioides plantarum</name>
    <dbReference type="NCBI Taxonomy" id="29299"/>
    <lineage>
        <taxon>Bacteria</taxon>
        <taxon>Bacillati</taxon>
        <taxon>Actinomycetota</taxon>
        <taxon>Actinomycetes</taxon>
        <taxon>Propionibacteriales</taxon>
        <taxon>Nocardioidaceae</taxon>
        <taxon>Nocardioides</taxon>
    </lineage>
</organism>
<keyword evidence="1" id="KW-0732">Signal</keyword>
<keyword evidence="3" id="KW-1185">Reference proteome</keyword>
<feature type="signal peptide" evidence="1">
    <location>
        <begin position="1"/>
        <end position="36"/>
    </location>
</feature>
<comment type="caution">
    <text evidence="2">The sequence shown here is derived from an EMBL/GenBank/DDBJ whole genome shotgun (WGS) entry which is preliminary data.</text>
</comment>
<evidence type="ECO:0008006" key="4">
    <source>
        <dbReference type="Google" id="ProtNLM"/>
    </source>
</evidence>
<evidence type="ECO:0000313" key="3">
    <source>
        <dbReference type="Proteomes" id="UP001589750"/>
    </source>
</evidence>
<dbReference type="PROSITE" id="PS51318">
    <property type="entry name" value="TAT"/>
    <property type="match status" value="1"/>
</dbReference>
<name>A0ABV5K783_9ACTN</name>